<keyword evidence="3" id="KW-1185">Reference proteome</keyword>
<dbReference type="SUPFAM" id="SSF51735">
    <property type="entry name" value="NAD(P)-binding Rossmann-fold domains"/>
    <property type="match status" value="1"/>
</dbReference>
<dbReference type="EMBL" id="JAKEVY010000003">
    <property type="protein sequence ID" value="MCF1715417.1"/>
    <property type="molecule type" value="Genomic_DNA"/>
</dbReference>
<dbReference type="RefSeq" id="WP_234866370.1">
    <property type="nucleotide sequence ID" value="NZ_JAKEVY010000003.1"/>
</dbReference>
<reference evidence="2 3" key="1">
    <citation type="submission" date="2022-01" db="EMBL/GenBank/DDBJ databases">
        <title>Flavihumibacter sp. nov., isolated from sediment of a river.</title>
        <authorList>
            <person name="Liu H."/>
        </authorList>
    </citation>
    <scope>NUCLEOTIDE SEQUENCE [LARGE SCALE GENOMIC DNA]</scope>
    <source>
        <strain evidence="2 3">RY-1</strain>
    </source>
</reference>
<dbReference type="PANTHER" id="PTHR11695">
    <property type="entry name" value="ALCOHOL DEHYDROGENASE RELATED"/>
    <property type="match status" value="1"/>
</dbReference>
<dbReference type="InterPro" id="IPR011032">
    <property type="entry name" value="GroES-like_sf"/>
</dbReference>
<dbReference type="InterPro" id="IPR036291">
    <property type="entry name" value="NAD(P)-bd_dom_sf"/>
</dbReference>
<organism evidence="2 3">
    <name type="scientific">Flavihumibacter fluminis</name>
    <dbReference type="NCBI Taxonomy" id="2909236"/>
    <lineage>
        <taxon>Bacteria</taxon>
        <taxon>Pseudomonadati</taxon>
        <taxon>Bacteroidota</taxon>
        <taxon>Chitinophagia</taxon>
        <taxon>Chitinophagales</taxon>
        <taxon>Chitinophagaceae</taxon>
        <taxon>Flavihumibacter</taxon>
    </lineage>
</organism>
<dbReference type="InterPro" id="IPR020843">
    <property type="entry name" value="ER"/>
</dbReference>
<dbReference type="SMART" id="SM00829">
    <property type="entry name" value="PKS_ER"/>
    <property type="match status" value="1"/>
</dbReference>
<dbReference type="CDD" id="cd08267">
    <property type="entry name" value="MDR1"/>
    <property type="match status" value="1"/>
</dbReference>
<dbReference type="InterPro" id="IPR050700">
    <property type="entry name" value="YIM1/Zinc_Alcohol_DH_Fams"/>
</dbReference>
<sequence>MKAAVRYHYCSPDGLTLREVPIPAIRSDEVLVKVKATTVNRSDCGVLTGKPYAIRLFAGLFKPRKPITGTDFSGIVVACGEQVDQFQVGDLVYGFLDIGLATHAEYVAVPVSKAILKKPEHITFEQAAASLEGAHYAYYFLDKIPLQAGDSVLINGGTGAIGNAALQFLKHKQVRVVVTCEAPFVDYLYKQGADYVIDYTREDFTQFDEQFDAVFDAVGKSSFGKCKRLLKPIGLYVSSELGPYWQNPFLALAAPLMPGKKVRFPLPFSINKSMEFINELIEKKAFTPLIDRNYLLEDISEAFNYVMSGQKKGNVIIRFE</sequence>
<dbReference type="Gene3D" id="3.40.50.720">
    <property type="entry name" value="NAD(P)-binding Rossmann-like Domain"/>
    <property type="match status" value="1"/>
</dbReference>
<comment type="caution">
    <text evidence="2">The sequence shown here is derived from an EMBL/GenBank/DDBJ whole genome shotgun (WGS) entry which is preliminary data.</text>
</comment>
<dbReference type="InterPro" id="IPR013154">
    <property type="entry name" value="ADH-like_N"/>
</dbReference>
<feature type="domain" description="Enoyl reductase (ER)" evidence="1">
    <location>
        <begin position="10"/>
        <end position="317"/>
    </location>
</feature>
<name>A0ABS9BJY2_9BACT</name>
<proteinExistence type="predicted"/>
<dbReference type="Gene3D" id="3.90.180.10">
    <property type="entry name" value="Medium-chain alcohol dehydrogenases, catalytic domain"/>
    <property type="match status" value="1"/>
</dbReference>
<dbReference type="Pfam" id="PF08240">
    <property type="entry name" value="ADH_N"/>
    <property type="match status" value="1"/>
</dbReference>
<evidence type="ECO:0000313" key="3">
    <source>
        <dbReference type="Proteomes" id="UP001200145"/>
    </source>
</evidence>
<evidence type="ECO:0000259" key="1">
    <source>
        <dbReference type="SMART" id="SM00829"/>
    </source>
</evidence>
<dbReference type="Pfam" id="PF13602">
    <property type="entry name" value="ADH_zinc_N_2"/>
    <property type="match status" value="1"/>
</dbReference>
<dbReference type="PANTHER" id="PTHR11695:SF648">
    <property type="entry name" value="ZINC-BINDING OXIDOREDUCTASE"/>
    <property type="match status" value="1"/>
</dbReference>
<accession>A0ABS9BJY2</accession>
<evidence type="ECO:0000313" key="2">
    <source>
        <dbReference type="EMBL" id="MCF1715417.1"/>
    </source>
</evidence>
<dbReference type="SUPFAM" id="SSF50129">
    <property type="entry name" value="GroES-like"/>
    <property type="match status" value="1"/>
</dbReference>
<dbReference type="Proteomes" id="UP001200145">
    <property type="component" value="Unassembled WGS sequence"/>
</dbReference>
<gene>
    <name evidence="2" type="ORF">L0U88_12345</name>
</gene>
<protein>
    <submittedName>
        <fullName evidence="2">NAD(P)-dependent alcohol dehydrogenase</fullName>
    </submittedName>
</protein>